<dbReference type="EMBL" id="JARBHB010000016">
    <property type="protein sequence ID" value="KAJ8866894.1"/>
    <property type="molecule type" value="Genomic_DNA"/>
</dbReference>
<dbReference type="Proteomes" id="UP001159363">
    <property type="component" value="Chromosome 15"/>
</dbReference>
<protein>
    <submittedName>
        <fullName evidence="2">Uncharacterized protein</fullName>
    </submittedName>
</protein>
<name>A0ABQ9G775_9NEOP</name>
<accession>A0ABQ9G775</accession>
<feature type="transmembrane region" description="Helical" evidence="1">
    <location>
        <begin position="258"/>
        <end position="276"/>
    </location>
</feature>
<proteinExistence type="predicted"/>
<keyword evidence="1" id="KW-1133">Transmembrane helix</keyword>
<reference evidence="2 3" key="1">
    <citation type="submission" date="2023-02" db="EMBL/GenBank/DDBJ databases">
        <title>LHISI_Scaffold_Assembly.</title>
        <authorList>
            <person name="Stuart O.P."/>
            <person name="Cleave R."/>
            <person name="Magrath M.J.L."/>
            <person name="Mikheyev A.S."/>
        </authorList>
    </citation>
    <scope>NUCLEOTIDE SEQUENCE [LARGE SCALE GENOMIC DNA]</scope>
    <source>
        <strain evidence="2">Daus_M_001</strain>
        <tissue evidence="2">Leg muscle</tissue>
    </source>
</reference>
<evidence type="ECO:0000313" key="3">
    <source>
        <dbReference type="Proteomes" id="UP001159363"/>
    </source>
</evidence>
<keyword evidence="1" id="KW-0812">Transmembrane</keyword>
<organism evidence="2 3">
    <name type="scientific">Dryococelus australis</name>
    <dbReference type="NCBI Taxonomy" id="614101"/>
    <lineage>
        <taxon>Eukaryota</taxon>
        <taxon>Metazoa</taxon>
        <taxon>Ecdysozoa</taxon>
        <taxon>Arthropoda</taxon>
        <taxon>Hexapoda</taxon>
        <taxon>Insecta</taxon>
        <taxon>Pterygota</taxon>
        <taxon>Neoptera</taxon>
        <taxon>Polyneoptera</taxon>
        <taxon>Phasmatodea</taxon>
        <taxon>Verophasmatodea</taxon>
        <taxon>Anareolatae</taxon>
        <taxon>Phasmatidae</taxon>
        <taxon>Eurycanthinae</taxon>
        <taxon>Dryococelus</taxon>
    </lineage>
</organism>
<gene>
    <name evidence="2" type="ORF">PR048_032756</name>
</gene>
<keyword evidence="1" id="KW-0472">Membrane</keyword>
<sequence length="374" mass="41530">MRKFSTDAEVLEGMDHMNKATDQCVGKKCSSPPIITPPTEKLLAIPLILAGTWKNMLQHQASLSDFSVPQFIAVTNGSLRGAPWQKAVFAEGGFTATRTLSRFTAGTTHTGGHGGRAVRLLASHLGEPCSILSRFTLAFCTWEWCRTMPLVGEFSRGSLISPDLLFRRCSILTSLTLTGSQDLAHKSRPNLLTHCYSNVQLQHFLLRGLCIYCNMGGHTLTTSESVRLVLTILLDKMRRVLPCGYGLRNGVCLFLCRAVVVAAGLPAATALALVVLSHRDVEGERHGNGREHVAVLLRLWQEVDHADGNRERSCEVRVEACRGVWIETRGYGRHNVVIRHRWHEKVLWARLYCRIVVVIVVVIIVVGRWRPDGP</sequence>
<keyword evidence="3" id="KW-1185">Reference proteome</keyword>
<evidence type="ECO:0000313" key="2">
    <source>
        <dbReference type="EMBL" id="KAJ8866894.1"/>
    </source>
</evidence>
<feature type="transmembrane region" description="Helical" evidence="1">
    <location>
        <begin position="351"/>
        <end position="369"/>
    </location>
</feature>
<evidence type="ECO:0000256" key="1">
    <source>
        <dbReference type="SAM" id="Phobius"/>
    </source>
</evidence>
<comment type="caution">
    <text evidence="2">The sequence shown here is derived from an EMBL/GenBank/DDBJ whole genome shotgun (WGS) entry which is preliminary data.</text>
</comment>